<sequence>MTIQSKHLVFEQVENPEIIRFTHLQNSQIWRTKYLTSEEYAERERILGQSEIAKEHQSNHARKQFAEYAQYLGLKYFVLKNLELPNTSETSQIVSSCETLNRVGWYTKPESSGNVQPVLSICVGGVFTSEENRGKGYASVMIERLNQFYDKLADAPGSPSFLKDKVMFLYSEVGDYYAKFGYISRHVPVHSVHHLDELLERYCGEEVQPEGRFLGFSGYEDLIDLQGNSFQEKMLQLQVTNPDLRVFSVKPSLAIYQWFKHRDIYISQKFLEKPPTRFGFALPTGSHIIWHHHWTNGVLYILKVHIVGEDNPESTLKKLLAACIREAIATKLTHLEFWDDEINKATHPSLFEVLSTIEDKTSLYQENSSRSAIRAPKSVDAENLIWHNNTKFCWF</sequence>
<accession>A0A1G4MBF1</accession>
<dbReference type="InterPro" id="IPR016181">
    <property type="entry name" value="Acyl_CoA_acyltransferase"/>
</dbReference>
<organism evidence="2 3">
    <name type="scientific">Lachancea fermentati</name>
    <name type="common">Zygosaccharomyces fermentati</name>
    <dbReference type="NCBI Taxonomy" id="4955"/>
    <lineage>
        <taxon>Eukaryota</taxon>
        <taxon>Fungi</taxon>
        <taxon>Dikarya</taxon>
        <taxon>Ascomycota</taxon>
        <taxon>Saccharomycotina</taxon>
        <taxon>Saccharomycetes</taxon>
        <taxon>Saccharomycetales</taxon>
        <taxon>Saccharomycetaceae</taxon>
        <taxon>Lachancea</taxon>
    </lineage>
</organism>
<keyword evidence="3" id="KW-1185">Reference proteome</keyword>
<dbReference type="PANTHER" id="PTHR34815:SF2">
    <property type="entry name" value="N-ACETYLTRANSFERASE DOMAIN-CONTAINING PROTEIN"/>
    <property type="match status" value="1"/>
</dbReference>
<evidence type="ECO:0000313" key="2">
    <source>
        <dbReference type="EMBL" id="SCW01138.1"/>
    </source>
</evidence>
<feature type="domain" description="LYC1 C-terminal" evidence="1">
    <location>
        <begin position="217"/>
        <end position="395"/>
    </location>
</feature>
<dbReference type="SUPFAM" id="SSF55729">
    <property type="entry name" value="Acyl-CoA N-acyltransferases (Nat)"/>
    <property type="match status" value="1"/>
</dbReference>
<dbReference type="AlphaFoldDB" id="A0A1G4MBF1"/>
<dbReference type="PANTHER" id="PTHR34815">
    <property type="entry name" value="LYSINE ACETYLTRANSFERASE"/>
    <property type="match status" value="1"/>
</dbReference>
<dbReference type="Gene3D" id="3.40.630.30">
    <property type="match status" value="1"/>
</dbReference>
<dbReference type="OMA" id="NGYARIM"/>
<dbReference type="InterPro" id="IPR053013">
    <property type="entry name" value="LAT"/>
</dbReference>
<gene>
    <name evidence="2" type="ORF">LAFE_0D05908G</name>
</gene>
<dbReference type="Pfam" id="PF22998">
    <property type="entry name" value="GNAT_LYC1-like"/>
    <property type="match status" value="1"/>
</dbReference>
<name>A0A1G4MBF1_LACFM</name>
<dbReference type="Proteomes" id="UP000190831">
    <property type="component" value="Chromosome D"/>
</dbReference>
<dbReference type="EMBL" id="LT598492">
    <property type="protein sequence ID" value="SCW01138.1"/>
    <property type="molecule type" value="Genomic_DNA"/>
</dbReference>
<evidence type="ECO:0000259" key="1">
    <source>
        <dbReference type="Pfam" id="PF22998"/>
    </source>
</evidence>
<dbReference type="InterPro" id="IPR055100">
    <property type="entry name" value="GNAT_LYC1-like"/>
</dbReference>
<proteinExistence type="predicted"/>
<dbReference type="OrthoDB" id="2020070at2759"/>
<protein>
    <submittedName>
        <fullName evidence="2">LAFE_0D05908g1_1</fullName>
    </submittedName>
</protein>
<evidence type="ECO:0000313" key="3">
    <source>
        <dbReference type="Proteomes" id="UP000190831"/>
    </source>
</evidence>
<reference evidence="2 3" key="1">
    <citation type="submission" date="2016-03" db="EMBL/GenBank/DDBJ databases">
        <authorList>
            <person name="Devillers H."/>
        </authorList>
    </citation>
    <scope>NUCLEOTIDE SEQUENCE [LARGE SCALE GENOMIC DNA]</scope>
    <source>
        <strain evidence="2">CBS 6772</strain>
    </source>
</reference>
<dbReference type="STRING" id="4955.A0A1G4MBF1"/>